<dbReference type="OrthoDB" id="9813413at2"/>
<dbReference type="InterPro" id="IPR018060">
    <property type="entry name" value="HTH_AraC"/>
</dbReference>
<dbReference type="PROSITE" id="PS01124">
    <property type="entry name" value="HTH_ARAC_FAMILY_2"/>
    <property type="match status" value="1"/>
</dbReference>
<evidence type="ECO:0000256" key="3">
    <source>
        <dbReference type="ARBA" id="ARBA00023163"/>
    </source>
</evidence>
<keyword evidence="6" id="KW-1185">Reference proteome</keyword>
<dbReference type="GO" id="GO:0003700">
    <property type="term" value="F:DNA-binding transcription factor activity"/>
    <property type="evidence" value="ECO:0007669"/>
    <property type="project" value="InterPro"/>
</dbReference>
<evidence type="ECO:0000256" key="2">
    <source>
        <dbReference type="ARBA" id="ARBA00023125"/>
    </source>
</evidence>
<evidence type="ECO:0000313" key="6">
    <source>
        <dbReference type="Proteomes" id="UP000094197"/>
    </source>
</evidence>
<keyword evidence="2 5" id="KW-0238">DNA-binding</keyword>
<dbReference type="KEGG" id="laj:A0128_16770"/>
<evidence type="ECO:0000256" key="1">
    <source>
        <dbReference type="ARBA" id="ARBA00023015"/>
    </source>
</evidence>
<dbReference type="InterPro" id="IPR050204">
    <property type="entry name" value="AraC_XylS_family_regulators"/>
</dbReference>
<accession>A0A1D7V0K4</accession>
<feature type="domain" description="HTH araC/xylS-type" evidence="4">
    <location>
        <begin position="144"/>
        <end position="241"/>
    </location>
</feature>
<dbReference type="Proteomes" id="UP000094197">
    <property type="component" value="Chromosome 1"/>
</dbReference>
<dbReference type="InterPro" id="IPR009057">
    <property type="entry name" value="Homeodomain-like_sf"/>
</dbReference>
<evidence type="ECO:0000313" key="5">
    <source>
        <dbReference type="EMBL" id="AOP35348.1"/>
    </source>
</evidence>
<evidence type="ECO:0000259" key="4">
    <source>
        <dbReference type="PROSITE" id="PS01124"/>
    </source>
</evidence>
<keyword evidence="1" id="KW-0805">Transcription regulation</keyword>
<dbReference type="SMART" id="SM00342">
    <property type="entry name" value="HTH_ARAC"/>
    <property type="match status" value="1"/>
</dbReference>
<dbReference type="EMBL" id="CP015217">
    <property type="protein sequence ID" value="AOP35348.1"/>
    <property type="molecule type" value="Genomic_DNA"/>
</dbReference>
<proteinExistence type="predicted"/>
<dbReference type="Pfam" id="PF12833">
    <property type="entry name" value="HTH_18"/>
    <property type="match status" value="1"/>
</dbReference>
<dbReference type="Gene3D" id="1.10.10.60">
    <property type="entry name" value="Homeodomain-like"/>
    <property type="match status" value="1"/>
</dbReference>
<organism evidence="5 6">
    <name type="scientific">Leptospira tipperaryensis</name>
    <dbReference type="NCBI Taxonomy" id="2564040"/>
    <lineage>
        <taxon>Bacteria</taxon>
        <taxon>Pseudomonadati</taxon>
        <taxon>Spirochaetota</taxon>
        <taxon>Spirochaetia</taxon>
        <taxon>Leptospirales</taxon>
        <taxon>Leptospiraceae</taxon>
        <taxon>Leptospira</taxon>
    </lineage>
</organism>
<gene>
    <name evidence="5" type="ORF">A0128_16770</name>
</gene>
<sequence>MAGKLFLIGSNVLLTGVPILNELHEHYSASLILSKDKPFRFRTGSSDWIESQAIFVRPNVEQQLDAQNEDVFIFHFDPDNIRVHGAFFQFSSDYLELDSNLYKRILKFLKAPKSEEEAISLWKQILNELKKDQNVPQERDSRIERVVQTLSESVPEIVSLEELTKSSGLSESRLMHLFKDEVGIPMRKYIQWLRIKACVLSLSKGNSLTVASHDAGFADQAHMSRTFREMFGLKPSLFLKNSSSVQVIFCDFEDDMQL</sequence>
<name>A0A1D7V0K4_9LEPT</name>
<dbReference type="PANTHER" id="PTHR46796">
    <property type="entry name" value="HTH-TYPE TRANSCRIPTIONAL ACTIVATOR RHAS-RELATED"/>
    <property type="match status" value="1"/>
</dbReference>
<protein>
    <submittedName>
        <fullName evidence="5">DNA-binding protein</fullName>
    </submittedName>
</protein>
<dbReference type="RefSeq" id="WP_069608551.1">
    <property type="nucleotide sequence ID" value="NZ_CP015217.1"/>
</dbReference>
<reference evidence="5 6" key="1">
    <citation type="submission" date="2016-04" db="EMBL/GenBank/DDBJ databases">
        <title>Complete genome seqeunce of Leptospira alstonii serovar Room22.</title>
        <authorList>
            <person name="Nally J.E."/>
            <person name="Bayles D.O."/>
            <person name="Hurley D."/>
            <person name="Fanning S."/>
            <person name="McMahon B.J."/>
            <person name="Arent Z."/>
        </authorList>
    </citation>
    <scope>NUCLEOTIDE SEQUENCE [LARGE SCALE GENOMIC DNA]</scope>
    <source>
        <strain evidence="5 6">GWTS #1</strain>
    </source>
</reference>
<keyword evidence="3" id="KW-0804">Transcription</keyword>
<dbReference type="AlphaFoldDB" id="A0A1D7V0K4"/>
<dbReference type="SUPFAM" id="SSF46689">
    <property type="entry name" value="Homeodomain-like"/>
    <property type="match status" value="1"/>
</dbReference>
<dbReference type="GO" id="GO:0043565">
    <property type="term" value="F:sequence-specific DNA binding"/>
    <property type="evidence" value="ECO:0007669"/>
    <property type="project" value="InterPro"/>
</dbReference>